<evidence type="ECO:0000259" key="2">
    <source>
        <dbReference type="Pfam" id="PF14479"/>
    </source>
</evidence>
<dbReference type="InterPro" id="IPR038305">
    <property type="entry name" value="HeLo_sf"/>
</dbReference>
<feature type="compositionally biased region" description="Polar residues" evidence="1">
    <location>
        <begin position="260"/>
        <end position="272"/>
    </location>
</feature>
<dbReference type="Gene3D" id="1.20.120.1020">
    <property type="entry name" value="Prion-inhibition and propagation, HeLo domain"/>
    <property type="match status" value="1"/>
</dbReference>
<feature type="region of interest" description="Disordered" evidence="1">
    <location>
        <begin position="221"/>
        <end position="272"/>
    </location>
</feature>
<dbReference type="OrthoDB" id="20872at2759"/>
<evidence type="ECO:0000256" key="1">
    <source>
        <dbReference type="SAM" id="MobiDB-lite"/>
    </source>
</evidence>
<dbReference type="PROSITE" id="PS50896">
    <property type="entry name" value="LISH"/>
    <property type="match status" value="1"/>
</dbReference>
<protein>
    <recommendedName>
        <fullName evidence="2">Prion-inhibition and propagation HeLo domain-containing protein</fullName>
    </recommendedName>
</protein>
<keyword evidence="4" id="KW-1185">Reference proteome</keyword>
<reference evidence="3" key="1">
    <citation type="submission" date="2021-12" db="EMBL/GenBank/DDBJ databases">
        <title>Curvularia clavata genome.</title>
        <authorList>
            <person name="Cao Y."/>
        </authorList>
    </citation>
    <scope>NUCLEOTIDE SEQUENCE</scope>
    <source>
        <strain evidence="3">Yc1106</strain>
    </source>
</reference>
<dbReference type="Proteomes" id="UP001056012">
    <property type="component" value="Chromosome 7"/>
</dbReference>
<sequence length="272" mass="30324">MERLFQDLEKFQVRYGCKEVKETLSRRKSTGLDDSDPMNDLAASFPHFYVPETSNTLSKPQRTKVLTKVRWAIYGRKKFDGLIREVKDLVEGLQNITDSIFATSRQGGMLRFGIQQIKNLDTLEIISAACEEDYPDISDAATVKMDVMTVGNFQSQDVQDWLDGTQEAGDDSILQTVPKPNPGSDSKNSLNAIMCEYFLKKGYTDARAVLIAETWAVPDTKPAQSEANTAVAKRKPDAAQDNTTNDRASTSSGKRRRATRQTSRTPASTQHS</sequence>
<name>A0A9Q8ZK87_CURCL</name>
<dbReference type="VEuPathDB" id="FungiDB:yc1106_08892"/>
<evidence type="ECO:0000313" key="4">
    <source>
        <dbReference type="Proteomes" id="UP001056012"/>
    </source>
</evidence>
<dbReference type="Pfam" id="PF14479">
    <property type="entry name" value="HeLo"/>
    <property type="match status" value="1"/>
</dbReference>
<accession>A0A9Q8ZK87</accession>
<dbReference type="AlphaFoldDB" id="A0A9Q8ZK87"/>
<dbReference type="InterPro" id="IPR006594">
    <property type="entry name" value="LisH"/>
</dbReference>
<gene>
    <name evidence="3" type="ORF">yc1106_08892</name>
</gene>
<feature type="domain" description="Prion-inhibition and propagation HeLo" evidence="2">
    <location>
        <begin position="2"/>
        <end position="125"/>
    </location>
</feature>
<proteinExistence type="predicted"/>
<dbReference type="EMBL" id="CP089280">
    <property type="protein sequence ID" value="USP81618.1"/>
    <property type="molecule type" value="Genomic_DNA"/>
</dbReference>
<organism evidence="3 4">
    <name type="scientific">Curvularia clavata</name>
    <dbReference type="NCBI Taxonomy" id="95742"/>
    <lineage>
        <taxon>Eukaryota</taxon>
        <taxon>Fungi</taxon>
        <taxon>Dikarya</taxon>
        <taxon>Ascomycota</taxon>
        <taxon>Pezizomycotina</taxon>
        <taxon>Dothideomycetes</taxon>
        <taxon>Pleosporomycetidae</taxon>
        <taxon>Pleosporales</taxon>
        <taxon>Pleosporineae</taxon>
        <taxon>Pleosporaceae</taxon>
        <taxon>Curvularia</taxon>
    </lineage>
</organism>
<dbReference type="InterPro" id="IPR029498">
    <property type="entry name" value="HeLo_dom"/>
</dbReference>
<feature type="compositionally biased region" description="Polar residues" evidence="1">
    <location>
        <begin position="240"/>
        <end position="252"/>
    </location>
</feature>
<evidence type="ECO:0000313" key="3">
    <source>
        <dbReference type="EMBL" id="USP81618.1"/>
    </source>
</evidence>